<keyword evidence="5" id="KW-1185">Reference proteome</keyword>
<dbReference type="HOGENOM" id="CLU_668903_0_0_0"/>
<feature type="transmembrane region" description="Helical" evidence="2">
    <location>
        <begin position="360"/>
        <end position="379"/>
    </location>
</feature>
<proteinExistence type="predicted"/>
<keyword evidence="2" id="KW-0472">Membrane</keyword>
<keyword evidence="2" id="KW-1133">Transmembrane helix</keyword>
<evidence type="ECO:0000313" key="5">
    <source>
        <dbReference type="Proteomes" id="UP000002016"/>
    </source>
</evidence>
<evidence type="ECO:0000256" key="1">
    <source>
        <dbReference type="SAM" id="Coils"/>
    </source>
</evidence>
<keyword evidence="2" id="KW-0812">Transmembrane</keyword>
<dbReference type="AlphaFoldDB" id="A8F3R8"/>
<dbReference type="KEGG" id="tle:Tlet_0232"/>
<sequence precursor="true">MRKLLFFAPLIVAIAIFGAEVKIKDVSPVLDIYEPVSFMIENKIMDLDENGNFRGGLLVTRFDIAQYLYNILSKFQLRDISDKLGNLEKNQQNLSTKIMGIEAAYKTYEQRLKDFEMSVASLQSQTDKLSQQIYAQLHKEIEEILNQHQNQISRLEPVLSRVEALEKLASSLQKSIESTDSNLNLLSSKIAELQANQTELSRSFSSSENLLNSLLKNVNENSQSIQKLSEQFNVQMNAQGKLYDQKITELAARLDALSKGLQNDLSIQKKQLTDFQQNLELYNSRVTQLQQDMKIIESLASKDELSHVQDSITSLNQKIEEIDVNLTQLEQKMEDTQVGMLQKKIGELETKQKNLESSVLTAYLIGAAGVAIGLIAVLFQWSGQ</sequence>
<feature type="coiled-coil region" evidence="1">
    <location>
        <begin position="272"/>
        <end position="339"/>
    </location>
</feature>
<evidence type="ECO:0000313" key="4">
    <source>
        <dbReference type="EMBL" id="ABV32802.1"/>
    </source>
</evidence>
<dbReference type="RefSeq" id="WP_012002283.1">
    <property type="nucleotide sequence ID" value="NC_009828.1"/>
</dbReference>
<dbReference type="SUPFAM" id="SSF57997">
    <property type="entry name" value="Tropomyosin"/>
    <property type="match status" value="1"/>
</dbReference>
<dbReference type="OrthoDB" id="47426at2"/>
<feature type="coiled-coil region" evidence="1">
    <location>
        <begin position="77"/>
        <end position="231"/>
    </location>
</feature>
<dbReference type="Proteomes" id="UP000002016">
    <property type="component" value="Chromosome"/>
</dbReference>
<name>A8F3R8_PSELT</name>
<accession>A8F3R8</accession>
<dbReference type="EMBL" id="CP000812">
    <property type="protein sequence ID" value="ABV32802.1"/>
    <property type="molecule type" value="Genomic_DNA"/>
</dbReference>
<dbReference type="Pfam" id="PF00395">
    <property type="entry name" value="SLH"/>
    <property type="match status" value="1"/>
</dbReference>
<evidence type="ECO:0000259" key="3">
    <source>
        <dbReference type="Pfam" id="PF00395"/>
    </source>
</evidence>
<dbReference type="InterPro" id="IPR001119">
    <property type="entry name" value="SLH_dom"/>
</dbReference>
<keyword evidence="1" id="KW-0175">Coiled coil</keyword>
<dbReference type="STRING" id="416591.Tlet_0232"/>
<protein>
    <recommendedName>
        <fullName evidence="3">SLH domain-containing protein</fullName>
    </recommendedName>
</protein>
<dbReference type="eggNOG" id="COG1196">
    <property type="taxonomic scope" value="Bacteria"/>
</dbReference>
<organism evidence="4 5">
    <name type="scientific">Pseudothermotoga lettingae (strain ATCC BAA-301 / DSM 14385 / NBRC 107922 / TMO)</name>
    <name type="common">Thermotoga lettingae</name>
    <dbReference type="NCBI Taxonomy" id="416591"/>
    <lineage>
        <taxon>Bacteria</taxon>
        <taxon>Thermotogati</taxon>
        <taxon>Thermotogota</taxon>
        <taxon>Thermotogae</taxon>
        <taxon>Thermotogales</taxon>
        <taxon>Thermotogaceae</taxon>
        <taxon>Pseudothermotoga</taxon>
    </lineage>
</organism>
<evidence type="ECO:0000256" key="2">
    <source>
        <dbReference type="SAM" id="Phobius"/>
    </source>
</evidence>
<dbReference type="Gene3D" id="1.10.287.1490">
    <property type="match status" value="1"/>
</dbReference>
<reference evidence="4 5" key="2">
    <citation type="journal article" date="2009" name="Proc. Natl. Acad. Sci. U.S.A.">
        <title>On the chimeric nature, thermophilic origin, and phylogenetic placement of the Thermotogales.</title>
        <authorList>
            <person name="Zhaxybayeva O."/>
            <person name="Swithers K.S."/>
            <person name="Lapierre P."/>
            <person name="Fournier G.P."/>
            <person name="Bickhart D.M."/>
            <person name="DeBoy R.T."/>
            <person name="Nelson K.E."/>
            <person name="Nesbo C.L."/>
            <person name="Doolittle W.F."/>
            <person name="Gogarten J.P."/>
            <person name="Noll K.M."/>
        </authorList>
    </citation>
    <scope>NUCLEOTIDE SEQUENCE [LARGE SCALE GENOMIC DNA]</scope>
    <source>
        <strain evidence="5">ATCC BAA-301 / DSM 14385 / NBRC 107922 / TMO</strain>
    </source>
</reference>
<gene>
    <name evidence="4" type="ordered locus">Tlet_0232</name>
</gene>
<reference evidence="4 5" key="1">
    <citation type="submission" date="2007-08" db="EMBL/GenBank/DDBJ databases">
        <title>Complete sequence of Thermotoga lettingae TMO.</title>
        <authorList>
            <consortium name="US DOE Joint Genome Institute"/>
            <person name="Copeland A."/>
            <person name="Lucas S."/>
            <person name="Lapidus A."/>
            <person name="Barry K."/>
            <person name="Glavina del Rio T."/>
            <person name="Dalin E."/>
            <person name="Tice H."/>
            <person name="Pitluck S."/>
            <person name="Foster B."/>
            <person name="Bruce D."/>
            <person name="Schmutz J."/>
            <person name="Larimer F."/>
            <person name="Land M."/>
            <person name="Hauser L."/>
            <person name="Kyrpides N."/>
            <person name="Mikhailova N."/>
            <person name="Nelson K."/>
            <person name="Gogarten J.P."/>
            <person name="Noll K."/>
            <person name="Richardson P."/>
        </authorList>
    </citation>
    <scope>NUCLEOTIDE SEQUENCE [LARGE SCALE GENOMIC DNA]</scope>
    <source>
        <strain evidence="5">ATCC BAA-301 / DSM 14385 / NBRC 107922 / TMO</strain>
    </source>
</reference>
<feature type="domain" description="SLH" evidence="3">
    <location>
        <begin position="23"/>
        <end position="65"/>
    </location>
</feature>